<organism evidence="2 3">
    <name type="scientific">Acanthamoeba castellanii (strain ATCC 30010 / Neff)</name>
    <dbReference type="NCBI Taxonomy" id="1257118"/>
    <lineage>
        <taxon>Eukaryota</taxon>
        <taxon>Amoebozoa</taxon>
        <taxon>Discosea</taxon>
        <taxon>Longamoebia</taxon>
        <taxon>Centramoebida</taxon>
        <taxon>Acanthamoebidae</taxon>
        <taxon>Acanthamoeba</taxon>
    </lineage>
</organism>
<keyword evidence="3" id="KW-1185">Reference proteome</keyword>
<proteinExistence type="predicted"/>
<gene>
    <name evidence="2" type="ORF">ACA1_235530</name>
</gene>
<sequence length="327" mass="36043">MFRTFPVLEEPTPAEDGTYPDDSNQRAYGDSVKTNIREWVQLVVDPRASEAKRDEAFGLLLFTHLLLGSTGAELLWPFLLGTLLRRADAREASKDLGHDDDKDGEDVRGEVKLVQLLRLGGLVRHSYAAWLPRLLAIVESGKTPDVLKVALLEHLAINRVTPNSTKLATSLVEAVVKPATTSDKVRACAIFAVGSLLHRHTGSEQLRTTWADLFYNRTDEEQAAVQFGLLAHTAMAWVAVHHLGDQAPDAAVSQAVYALVHDLEFLSAWRVIEELLDLDKASLSDIHEKLRRGVNIGSRVSLETATVPWPSLKSFDEVCTMPLIGGD</sequence>
<evidence type="ECO:0000313" key="3">
    <source>
        <dbReference type="Proteomes" id="UP000011083"/>
    </source>
</evidence>
<dbReference type="GeneID" id="14919795"/>
<reference evidence="2 3" key="1">
    <citation type="journal article" date="2013" name="Genome Biol.">
        <title>Genome of Acanthamoeba castellanii highlights extensive lateral gene transfer and early evolution of tyrosine kinase signaling.</title>
        <authorList>
            <person name="Clarke M."/>
            <person name="Lohan A.J."/>
            <person name="Liu B."/>
            <person name="Lagkouvardos I."/>
            <person name="Roy S."/>
            <person name="Zafar N."/>
            <person name="Bertelli C."/>
            <person name="Schilde C."/>
            <person name="Kianianmomeni A."/>
            <person name="Burglin T.R."/>
            <person name="Frech C."/>
            <person name="Turcotte B."/>
            <person name="Kopec K.O."/>
            <person name="Synnott J.M."/>
            <person name="Choo C."/>
            <person name="Paponov I."/>
            <person name="Finkler A."/>
            <person name="Soon Heng Tan C."/>
            <person name="Hutchins A.P."/>
            <person name="Weinmeier T."/>
            <person name="Rattei T."/>
            <person name="Chu J.S."/>
            <person name="Gimenez G."/>
            <person name="Irimia M."/>
            <person name="Rigden D.J."/>
            <person name="Fitzpatrick D.A."/>
            <person name="Lorenzo-Morales J."/>
            <person name="Bateman A."/>
            <person name="Chiu C.H."/>
            <person name="Tang P."/>
            <person name="Hegemann P."/>
            <person name="Fromm H."/>
            <person name="Raoult D."/>
            <person name="Greub G."/>
            <person name="Miranda-Saavedra D."/>
            <person name="Chen N."/>
            <person name="Nash P."/>
            <person name="Ginger M.L."/>
            <person name="Horn M."/>
            <person name="Schaap P."/>
            <person name="Caler L."/>
            <person name="Loftus B."/>
        </authorList>
    </citation>
    <scope>NUCLEOTIDE SEQUENCE [LARGE SCALE GENOMIC DNA]</scope>
    <source>
        <strain evidence="2 3">Neff</strain>
    </source>
</reference>
<name>L8H197_ACACF</name>
<dbReference type="EMBL" id="KB007939">
    <property type="protein sequence ID" value="ELR19025.1"/>
    <property type="molecule type" value="Genomic_DNA"/>
</dbReference>
<dbReference type="KEGG" id="acan:ACA1_235530"/>
<dbReference type="RefSeq" id="XP_004341089.1">
    <property type="nucleotide sequence ID" value="XM_004341041.1"/>
</dbReference>
<dbReference type="AlphaFoldDB" id="L8H197"/>
<dbReference type="VEuPathDB" id="AmoebaDB:ACA1_235530"/>
<dbReference type="Proteomes" id="UP000011083">
    <property type="component" value="Unassembled WGS sequence"/>
</dbReference>
<accession>L8H197</accession>
<protein>
    <submittedName>
        <fullName evidence="2">Uncharacterized protein</fullName>
    </submittedName>
</protein>
<evidence type="ECO:0000256" key="1">
    <source>
        <dbReference type="SAM" id="MobiDB-lite"/>
    </source>
</evidence>
<feature type="region of interest" description="Disordered" evidence="1">
    <location>
        <begin position="1"/>
        <end position="27"/>
    </location>
</feature>
<evidence type="ECO:0000313" key="2">
    <source>
        <dbReference type="EMBL" id="ELR19025.1"/>
    </source>
</evidence>